<proteinExistence type="predicted"/>
<dbReference type="Pfam" id="PF07883">
    <property type="entry name" value="Cupin_2"/>
    <property type="match status" value="1"/>
</dbReference>
<dbReference type="InterPro" id="IPR013096">
    <property type="entry name" value="Cupin_2"/>
</dbReference>
<dbReference type="RefSeq" id="WP_019949901.1">
    <property type="nucleotide sequence ID" value="NZ_JBHLVX010000013.1"/>
</dbReference>
<keyword evidence="3" id="KW-1185">Reference proteome</keyword>
<dbReference type="CDD" id="cd06981">
    <property type="entry name" value="cupin_reut_a1446"/>
    <property type="match status" value="1"/>
</dbReference>
<name>A0ABV6G092_9GAMM</name>
<evidence type="ECO:0000313" key="2">
    <source>
        <dbReference type="EMBL" id="MFC0267063.1"/>
    </source>
</evidence>
<gene>
    <name evidence="2" type="ORF">ACFFHW_03445</name>
</gene>
<reference evidence="2 3" key="1">
    <citation type="submission" date="2024-09" db="EMBL/GenBank/DDBJ databases">
        <authorList>
            <person name="Sun Q."/>
            <person name="Mori K."/>
        </authorList>
    </citation>
    <scope>NUCLEOTIDE SEQUENCE [LARGE SCALE GENOMIC DNA]</scope>
    <source>
        <strain evidence="2 3">CCM 7415</strain>
    </source>
</reference>
<dbReference type="InterPro" id="IPR014710">
    <property type="entry name" value="RmlC-like_jellyroll"/>
</dbReference>
<organism evidence="2 3">
    <name type="scientific">Kushneria aurantia</name>
    <dbReference type="NCBI Taxonomy" id="504092"/>
    <lineage>
        <taxon>Bacteria</taxon>
        <taxon>Pseudomonadati</taxon>
        <taxon>Pseudomonadota</taxon>
        <taxon>Gammaproteobacteria</taxon>
        <taxon>Oceanospirillales</taxon>
        <taxon>Halomonadaceae</taxon>
        <taxon>Kushneria</taxon>
    </lineage>
</organism>
<accession>A0ABV6G092</accession>
<dbReference type="Proteomes" id="UP001589814">
    <property type="component" value="Unassembled WGS sequence"/>
</dbReference>
<dbReference type="SUPFAM" id="SSF51182">
    <property type="entry name" value="RmlC-like cupins"/>
    <property type="match status" value="1"/>
</dbReference>
<feature type="domain" description="Cupin type-2" evidence="1">
    <location>
        <begin position="52"/>
        <end position="104"/>
    </location>
</feature>
<evidence type="ECO:0000259" key="1">
    <source>
        <dbReference type="Pfam" id="PF07883"/>
    </source>
</evidence>
<dbReference type="InterPro" id="IPR011051">
    <property type="entry name" value="RmlC_Cupin_sf"/>
</dbReference>
<evidence type="ECO:0000313" key="3">
    <source>
        <dbReference type="Proteomes" id="UP001589814"/>
    </source>
</evidence>
<dbReference type="EMBL" id="JBHLVX010000013">
    <property type="protein sequence ID" value="MFC0267063.1"/>
    <property type="molecule type" value="Genomic_DNA"/>
</dbReference>
<sequence>MMSSPFNLFADLPDASCGEVFTDLLARPGCRIERIVSHGQITPVDQPWCQAHDEWVVVLKGEAGVEVSGEVSELQPGDTLFIPAHAEHRVTFTATDQPTLWLAVHMEGQ</sequence>
<comment type="caution">
    <text evidence="2">The sequence shown here is derived from an EMBL/GenBank/DDBJ whole genome shotgun (WGS) entry which is preliminary data.</text>
</comment>
<dbReference type="Gene3D" id="2.60.120.10">
    <property type="entry name" value="Jelly Rolls"/>
    <property type="match status" value="1"/>
</dbReference>
<protein>
    <submittedName>
        <fullName evidence="2">Cupin domain-containing protein</fullName>
    </submittedName>
</protein>